<proteinExistence type="predicted"/>
<dbReference type="Gene3D" id="2.60.40.380">
    <property type="entry name" value="Purple acid phosphatase-like, N-terminal"/>
    <property type="match status" value="1"/>
</dbReference>
<name>A0ABU1QZ59_9BACT</name>
<evidence type="ECO:0000259" key="3">
    <source>
        <dbReference type="Pfam" id="PF00149"/>
    </source>
</evidence>
<protein>
    <recommendedName>
        <fullName evidence="8">Metallophosphoesterase</fullName>
    </recommendedName>
</protein>
<dbReference type="PANTHER" id="PTHR45867:SF3">
    <property type="entry name" value="ACID PHOSPHATASE TYPE 7"/>
    <property type="match status" value="1"/>
</dbReference>
<dbReference type="EMBL" id="JAVDTI010000003">
    <property type="protein sequence ID" value="MDR6806393.1"/>
    <property type="molecule type" value="Genomic_DNA"/>
</dbReference>
<dbReference type="PANTHER" id="PTHR45867">
    <property type="entry name" value="PURPLE ACID PHOSPHATASE"/>
    <property type="match status" value="1"/>
</dbReference>
<dbReference type="Pfam" id="PF16656">
    <property type="entry name" value="Pur_ac_phosph_N"/>
    <property type="match status" value="1"/>
</dbReference>
<evidence type="ECO:0000256" key="1">
    <source>
        <dbReference type="ARBA" id="ARBA00022729"/>
    </source>
</evidence>
<evidence type="ECO:0000259" key="4">
    <source>
        <dbReference type="Pfam" id="PF16656"/>
    </source>
</evidence>
<keyword evidence="1 2" id="KW-0732">Signal</keyword>
<dbReference type="InterPro" id="IPR008963">
    <property type="entry name" value="Purple_acid_Pase-like_N"/>
</dbReference>
<dbReference type="RefSeq" id="WP_309985156.1">
    <property type="nucleotide sequence ID" value="NZ_JAVDTI010000003.1"/>
</dbReference>
<evidence type="ECO:0000313" key="7">
    <source>
        <dbReference type="Proteomes" id="UP001264980"/>
    </source>
</evidence>
<dbReference type="Pfam" id="PF18962">
    <property type="entry name" value="Por_Secre_tail"/>
    <property type="match status" value="1"/>
</dbReference>
<evidence type="ECO:0000256" key="2">
    <source>
        <dbReference type="SAM" id="SignalP"/>
    </source>
</evidence>
<feature type="chain" id="PRO_5045566987" description="Metallophosphoesterase" evidence="2">
    <location>
        <begin position="20"/>
        <end position="703"/>
    </location>
</feature>
<evidence type="ECO:0000259" key="5">
    <source>
        <dbReference type="Pfam" id="PF18962"/>
    </source>
</evidence>
<dbReference type="Proteomes" id="UP001264980">
    <property type="component" value="Unassembled WGS sequence"/>
</dbReference>
<dbReference type="InterPro" id="IPR026444">
    <property type="entry name" value="Secre_tail"/>
</dbReference>
<reference evidence="6 7" key="1">
    <citation type="submission" date="2023-07" db="EMBL/GenBank/DDBJ databases">
        <title>Sorghum-associated microbial communities from plants grown in Nebraska, USA.</title>
        <authorList>
            <person name="Schachtman D."/>
        </authorList>
    </citation>
    <scope>NUCLEOTIDE SEQUENCE [LARGE SCALE GENOMIC DNA]</scope>
    <source>
        <strain evidence="6 7">BE57</strain>
    </source>
</reference>
<feature type="domain" description="Secretion system C-terminal sorting" evidence="5">
    <location>
        <begin position="627"/>
        <end position="702"/>
    </location>
</feature>
<feature type="signal peptide" evidence="2">
    <location>
        <begin position="1"/>
        <end position="19"/>
    </location>
</feature>
<gene>
    <name evidence="6" type="ORF">J2W84_003441</name>
</gene>
<dbReference type="SUPFAM" id="SSF49363">
    <property type="entry name" value="Purple acid phosphatase, N-terminal domain"/>
    <property type="match status" value="1"/>
</dbReference>
<keyword evidence="7" id="KW-1185">Reference proteome</keyword>
<comment type="caution">
    <text evidence="6">The sequence shown here is derived from an EMBL/GenBank/DDBJ whole genome shotgun (WGS) entry which is preliminary data.</text>
</comment>
<accession>A0ABU1QZ59</accession>
<dbReference type="InterPro" id="IPR015914">
    <property type="entry name" value="PAPs_N"/>
</dbReference>
<dbReference type="InterPro" id="IPR013783">
    <property type="entry name" value="Ig-like_fold"/>
</dbReference>
<evidence type="ECO:0008006" key="8">
    <source>
        <dbReference type="Google" id="ProtNLM"/>
    </source>
</evidence>
<organism evidence="6 7">
    <name type="scientific">Dyadobacter fermentans</name>
    <dbReference type="NCBI Taxonomy" id="94254"/>
    <lineage>
        <taxon>Bacteria</taxon>
        <taxon>Pseudomonadati</taxon>
        <taxon>Bacteroidota</taxon>
        <taxon>Cytophagia</taxon>
        <taxon>Cytophagales</taxon>
        <taxon>Spirosomataceae</taxon>
        <taxon>Dyadobacter</taxon>
    </lineage>
</organism>
<dbReference type="Gene3D" id="3.60.21.10">
    <property type="match status" value="1"/>
</dbReference>
<dbReference type="InterPro" id="IPR029052">
    <property type="entry name" value="Metallo-depent_PP-like"/>
</dbReference>
<dbReference type="NCBIfam" id="TIGR04183">
    <property type="entry name" value="Por_Secre_tail"/>
    <property type="match status" value="1"/>
</dbReference>
<feature type="domain" description="Purple acid phosphatase N-terminal" evidence="4">
    <location>
        <begin position="29"/>
        <end position="105"/>
    </location>
</feature>
<dbReference type="InterPro" id="IPR004843">
    <property type="entry name" value="Calcineurin-like_PHP"/>
</dbReference>
<feature type="domain" description="Calcineurin-like phosphoesterase" evidence="3">
    <location>
        <begin position="118"/>
        <end position="329"/>
    </location>
</feature>
<sequence length="703" mass="78386">MKTYLLTFLLFFAFIAAHAQGTLLRGPYLQVATPTSIVIRWRTDKPSESVVKIGSSSQSLGQTFADNTPVTEHEVKITGLQAETRYYYSIGSQSSVLQTGDHNYFQTAAVAGKPGKYRFGLLGDCGTNSIIQDEVRARMMDYLGSNYMNAWLLLGDNAYSFGRDAEYQSNFFNRYKDNLLKTYPLFPSPGNHDYDNDNPARQDDHQIPYYDVFTMPTKGEAGGEPSGTEAFYAFDYGNVHFLSLDSYGREDNATRLYDTLGRQVQWIKKDLAANKNKDWVVAYWHHPPYSKGSRESDGDPEMTAIRQNFIRILERLGVDLIICGHSHVYERSRLMGGHYGYSNTFDASKHVIDASSARYDGSDNSCPYIKNAPQSRGTVYVVAGSGGQLGNPKPDFPHKAMYHSDAEHGGGLMLEVEGNRLDLKWIAADGVIRDKFTMEKGVNKETTQEIARDQSIELKASFVGDYVWSNGSKTRAISVKPTESTDYTVKDGQNCIQDVFHIKVPAPKPDPATFIGFNAKKDEKNLVTLTWTTSTENELAYFAVQRSTDAQNFTQIAKVAGGPNSQQNKNYMFEDQDSPTLPVNTQYYYRVVATAADGRLLYTPIMKVSLFEIVLASEPNLSLEIEIIPNPSSASQMQIRTTGQTTQIAELTLTDVSGRTLSSRKMTISQTPAVFLPTQLTTGIYFLKVSINGRSTVKKLAIQ</sequence>
<dbReference type="SUPFAM" id="SSF56300">
    <property type="entry name" value="Metallo-dependent phosphatases"/>
    <property type="match status" value="1"/>
</dbReference>
<dbReference type="Pfam" id="PF00149">
    <property type="entry name" value="Metallophos"/>
    <property type="match status" value="1"/>
</dbReference>
<evidence type="ECO:0000313" key="6">
    <source>
        <dbReference type="EMBL" id="MDR6806393.1"/>
    </source>
</evidence>
<dbReference type="Gene3D" id="2.60.40.10">
    <property type="entry name" value="Immunoglobulins"/>
    <property type="match status" value="1"/>
</dbReference>